<feature type="domain" description="PPM-type phosphatase" evidence="2">
    <location>
        <begin position="69"/>
        <end position="319"/>
    </location>
</feature>
<dbReference type="InterPro" id="IPR001932">
    <property type="entry name" value="PPM-type_phosphatase-like_dom"/>
</dbReference>
<organism evidence="3 4">
    <name type="scientific">Jutongia hominis</name>
    <dbReference type="NCBI Taxonomy" id="2763664"/>
    <lineage>
        <taxon>Bacteria</taxon>
        <taxon>Bacillati</taxon>
        <taxon>Bacillota</taxon>
        <taxon>Clostridia</taxon>
        <taxon>Lachnospirales</taxon>
        <taxon>Lachnospiraceae</taxon>
        <taxon>Jutongia</taxon>
    </lineage>
</organism>
<dbReference type="SUPFAM" id="SSF81606">
    <property type="entry name" value="PP2C-like"/>
    <property type="match status" value="1"/>
</dbReference>
<protein>
    <submittedName>
        <fullName evidence="3">Serine/threonine-protein phosphatase</fullName>
    </submittedName>
</protein>
<feature type="compositionally biased region" description="Polar residues" evidence="1">
    <location>
        <begin position="26"/>
        <end position="38"/>
    </location>
</feature>
<comment type="caution">
    <text evidence="3">The sequence shown here is derived from an EMBL/GenBank/DDBJ whole genome shotgun (WGS) entry which is preliminary data.</text>
</comment>
<accession>A0ABR7MUW3</accession>
<evidence type="ECO:0000313" key="3">
    <source>
        <dbReference type="EMBL" id="MBC8557454.1"/>
    </source>
</evidence>
<dbReference type="Proteomes" id="UP000637513">
    <property type="component" value="Unassembled WGS sequence"/>
</dbReference>
<dbReference type="PROSITE" id="PS51746">
    <property type="entry name" value="PPM_2"/>
    <property type="match status" value="1"/>
</dbReference>
<dbReference type="SMART" id="SM00331">
    <property type="entry name" value="PP2C_SIG"/>
    <property type="match status" value="1"/>
</dbReference>
<gene>
    <name evidence="3" type="ORF">H8700_07015</name>
</gene>
<dbReference type="SMART" id="SM00332">
    <property type="entry name" value="PP2Cc"/>
    <property type="match status" value="1"/>
</dbReference>
<dbReference type="EMBL" id="JACRSW010000027">
    <property type="protein sequence ID" value="MBC8557454.1"/>
    <property type="molecule type" value="Genomic_DNA"/>
</dbReference>
<dbReference type="InterPro" id="IPR036457">
    <property type="entry name" value="PPM-type-like_dom_sf"/>
</dbReference>
<dbReference type="CDD" id="cd00143">
    <property type="entry name" value="PP2Cc"/>
    <property type="match status" value="1"/>
</dbReference>
<evidence type="ECO:0000313" key="4">
    <source>
        <dbReference type="Proteomes" id="UP000637513"/>
    </source>
</evidence>
<reference evidence="3 4" key="1">
    <citation type="submission" date="2020-08" db="EMBL/GenBank/DDBJ databases">
        <title>Genome public.</title>
        <authorList>
            <person name="Liu C."/>
            <person name="Sun Q."/>
        </authorList>
    </citation>
    <scope>NUCLEOTIDE SEQUENCE [LARGE SCALE GENOMIC DNA]</scope>
    <source>
        <strain evidence="3 4">BX3</strain>
    </source>
</reference>
<keyword evidence="4" id="KW-1185">Reference proteome</keyword>
<dbReference type="Pfam" id="PF13672">
    <property type="entry name" value="PP2C_2"/>
    <property type="match status" value="1"/>
</dbReference>
<dbReference type="InterPro" id="IPR015655">
    <property type="entry name" value="PP2C"/>
</dbReference>
<sequence>MFGRKKEAKKNETEGHFMQSGAIANSGMTSHSMQSGSGANARMTGRPAGMHSPEVQASHHVVRTVPELITLSYTDTGNRKYQQDAVYVSPGKKLSANKKTRVLAVVCDGMGGMADGGKASRTGIEMLKKGFQKIEKEPNVNIPLFFRQGIKAIDRTIHDFPKEGGKGSGTTMVAVIAEDNKLYWASVGDSRIYILRSNEMIQVTRDHNYMLRLQEMVNSGQMSLQEAQAKKQKEALISFLGIGNVSLMDVNDTPFEMQYGDVVMLCSDGITKTLPDGQIKEIINNPNVSMQKKAENLVMAAVRQNTHSQDNTSVAILQYKETTITRER</sequence>
<dbReference type="PANTHER" id="PTHR47992">
    <property type="entry name" value="PROTEIN PHOSPHATASE"/>
    <property type="match status" value="1"/>
</dbReference>
<feature type="region of interest" description="Disordered" evidence="1">
    <location>
        <begin position="26"/>
        <end position="52"/>
    </location>
</feature>
<evidence type="ECO:0000259" key="2">
    <source>
        <dbReference type="PROSITE" id="PS51746"/>
    </source>
</evidence>
<name>A0ABR7MUW3_9FIRM</name>
<dbReference type="RefSeq" id="WP_249304627.1">
    <property type="nucleotide sequence ID" value="NZ_JACRSW010000027.1"/>
</dbReference>
<dbReference type="Gene3D" id="3.60.40.10">
    <property type="entry name" value="PPM-type phosphatase domain"/>
    <property type="match status" value="1"/>
</dbReference>
<proteinExistence type="predicted"/>
<evidence type="ECO:0000256" key="1">
    <source>
        <dbReference type="SAM" id="MobiDB-lite"/>
    </source>
</evidence>